<dbReference type="SMART" id="SM00105">
    <property type="entry name" value="ArfGap"/>
    <property type="match status" value="1"/>
</dbReference>
<feature type="compositionally biased region" description="Polar residues" evidence="2">
    <location>
        <begin position="368"/>
        <end position="384"/>
    </location>
</feature>
<dbReference type="InterPro" id="IPR044519">
    <property type="entry name" value="ARF_GAP_AGD6/7"/>
</dbReference>
<feature type="region of interest" description="Disordered" evidence="2">
    <location>
        <begin position="365"/>
        <end position="467"/>
    </location>
</feature>
<evidence type="ECO:0000313" key="4">
    <source>
        <dbReference type="EMBL" id="CAK9216983.1"/>
    </source>
</evidence>
<dbReference type="Proteomes" id="UP001497512">
    <property type="component" value="Chromosome 2"/>
</dbReference>
<keyword evidence="1" id="KW-0862">Zinc</keyword>
<dbReference type="PANTHER" id="PTHR47021:SF4">
    <property type="entry name" value="ADP-RIBOSYLATION FACTOR GTPASE-ACTIVATING PROTEIN AGD6-RELATED"/>
    <property type="match status" value="1"/>
</dbReference>
<dbReference type="Gene3D" id="1.10.220.150">
    <property type="entry name" value="Arf GTPase activating protein"/>
    <property type="match status" value="1"/>
</dbReference>
<dbReference type="InterPro" id="IPR037278">
    <property type="entry name" value="ARFGAP/RecO"/>
</dbReference>
<dbReference type="EMBL" id="OZ019894">
    <property type="protein sequence ID" value="CAK9216983.1"/>
    <property type="molecule type" value="Genomic_DNA"/>
</dbReference>
<accession>A0ABP0UBP4</accession>
<feature type="region of interest" description="Disordered" evidence="2">
    <location>
        <begin position="236"/>
        <end position="276"/>
    </location>
</feature>
<keyword evidence="1" id="KW-0863">Zinc-finger</keyword>
<protein>
    <recommendedName>
        <fullName evidence="3">Arf-GAP domain-containing protein</fullName>
    </recommendedName>
</protein>
<gene>
    <name evidence="4" type="ORF">CSSPTR1EN2_LOCUS13743</name>
</gene>
<evidence type="ECO:0000256" key="2">
    <source>
        <dbReference type="SAM" id="MobiDB-lite"/>
    </source>
</evidence>
<sequence length="467" mass="48719">MASSGAAAKLRAIQAQGSNKTCVDCSQKNPQWASVTYGVFMCLECSGVHRGLGVHISFVRSVTMDSWSDLQLKKMEVGGNQALNSFLLQYGIAKETDIVTKYNSKAAAVYRERIQALSEGRQWNAPPVVKESKTASAGVSQESRGGGGGGGGRSGRSGGGEDRTTSNGWDDWDLEHAGSNNNSSNIRRHGSTGGIGDSGYGGGAPPRSSSSGDLYTRSQLEASAAGKEAFFAKKQAENASRPDGLPPSQGGKYVGFGSGGSRPPPSRGPPVGAGGDMLKDTVSVVSQGLNRLSVVAASAAQNAASVVQSSTKDLTAKVRDGGYDQKVNETVSVVAAKTTELGQKTWGLMRGVMAMASQQIEAYAKDGGQSSSTSHYGATHSTGGYQELNGGRGWDSSSNEHGSWHEWDTKNGSDSKGGSSTKAGGDSWVGWDDDKDDDHHDDYFGSSHATKADADGWNNSSWDSGFK</sequence>
<organism evidence="4 5">
    <name type="scientific">Sphagnum troendelagicum</name>
    <dbReference type="NCBI Taxonomy" id="128251"/>
    <lineage>
        <taxon>Eukaryota</taxon>
        <taxon>Viridiplantae</taxon>
        <taxon>Streptophyta</taxon>
        <taxon>Embryophyta</taxon>
        <taxon>Bryophyta</taxon>
        <taxon>Sphagnophytina</taxon>
        <taxon>Sphagnopsida</taxon>
        <taxon>Sphagnales</taxon>
        <taxon>Sphagnaceae</taxon>
        <taxon>Sphagnum</taxon>
    </lineage>
</organism>
<evidence type="ECO:0000256" key="1">
    <source>
        <dbReference type="PROSITE-ProRule" id="PRU00288"/>
    </source>
</evidence>
<dbReference type="Pfam" id="PF01412">
    <property type="entry name" value="ArfGap"/>
    <property type="match status" value="1"/>
</dbReference>
<feature type="compositionally biased region" description="Gly residues" evidence="2">
    <location>
        <begin position="144"/>
        <end position="158"/>
    </location>
</feature>
<dbReference type="InterPro" id="IPR001164">
    <property type="entry name" value="ArfGAP_dom"/>
</dbReference>
<reference evidence="4" key="1">
    <citation type="submission" date="2024-02" db="EMBL/GenBank/DDBJ databases">
        <authorList>
            <consortium name="ELIXIR-Norway"/>
            <consortium name="Elixir Norway"/>
        </authorList>
    </citation>
    <scope>NUCLEOTIDE SEQUENCE</scope>
</reference>
<dbReference type="CDD" id="cd08830">
    <property type="entry name" value="ArfGap_ArfGap1"/>
    <property type="match status" value="1"/>
</dbReference>
<evidence type="ECO:0000313" key="5">
    <source>
        <dbReference type="Proteomes" id="UP001497512"/>
    </source>
</evidence>
<feature type="region of interest" description="Disordered" evidence="2">
    <location>
        <begin position="125"/>
        <end position="214"/>
    </location>
</feature>
<dbReference type="PANTHER" id="PTHR47021">
    <property type="entry name" value="ADP-RIBOSYLATION FACTOR GTPASE-ACTIVATING PROTEIN AGD6-RELATED"/>
    <property type="match status" value="1"/>
</dbReference>
<dbReference type="SUPFAM" id="SSF57863">
    <property type="entry name" value="ArfGap/RecO-like zinc finger"/>
    <property type="match status" value="1"/>
</dbReference>
<feature type="compositionally biased region" description="Gly residues" evidence="2">
    <location>
        <begin position="191"/>
        <end position="204"/>
    </location>
</feature>
<feature type="domain" description="Arf-GAP" evidence="3">
    <location>
        <begin position="4"/>
        <end position="123"/>
    </location>
</feature>
<name>A0ABP0UBP4_9BRYO</name>
<evidence type="ECO:0000259" key="3">
    <source>
        <dbReference type="PROSITE" id="PS50115"/>
    </source>
</evidence>
<dbReference type="InterPro" id="IPR038508">
    <property type="entry name" value="ArfGAP_dom_sf"/>
</dbReference>
<feature type="compositionally biased region" description="Basic and acidic residues" evidence="2">
    <location>
        <begin position="402"/>
        <end position="413"/>
    </location>
</feature>
<dbReference type="PRINTS" id="PR00405">
    <property type="entry name" value="REVINTRACTNG"/>
</dbReference>
<feature type="compositionally biased region" description="Polar residues" evidence="2">
    <location>
        <begin position="457"/>
        <end position="467"/>
    </location>
</feature>
<proteinExistence type="predicted"/>
<dbReference type="PROSITE" id="PS50115">
    <property type="entry name" value="ARFGAP"/>
    <property type="match status" value="1"/>
</dbReference>
<keyword evidence="5" id="KW-1185">Reference proteome</keyword>
<keyword evidence="1" id="KW-0479">Metal-binding</keyword>